<dbReference type="PANTHER" id="PTHR43715">
    <property type="entry name" value="GDP-MANNOSE 4,6-DEHYDRATASE"/>
    <property type="match status" value="1"/>
</dbReference>
<dbReference type="Proteomes" id="UP001166093">
    <property type="component" value="Unassembled WGS sequence"/>
</dbReference>
<dbReference type="CDD" id="cd05260">
    <property type="entry name" value="GDP_MD_SDR_e"/>
    <property type="match status" value="1"/>
</dbReference>
<dbReference type="Pfam" id="PF16363">
    <property type="entry name" value="GDP_Man_Dehyd"/>
    <property type="match status" value="1"/>
</dbReference>
<dbReference type="SUPFAM" id="SSF51735">
    <property type="entry name" value="NAD(P)-binding Rossmann-fold domains"/>
    <property type="match status" value="1"/>
</dbReference>
<comment type="caution">
    <text evidence="8">The sequence shown here is derived from an EMBL/GenBank/DDBJ whole genome shotgun (WGS) entry which is preliminary data.</text>
</comment>
<dbReference type="EC" id="4.2.1.47" evidence="4"/>
<dbReference type="PANTHER" id="PTHR43715:SF1">
    <property type="entry name" value="GDP-MANNOSE 4,6 DEHYDRATASE"/>
    <property type="match status" value="1"/>
</dbReference>
<accession>A0ABS2YPN8</accession>
<dbReference type="InterPro" id="IPR016040">
    <property type="entry name" value="NAD(P)-bd_dom"/>
</dbReference>
<evidence type="ECO:0000256" key="2">
    <source>
        <dbReference type="ARBA" id="ARBA00004912"/>
    </source>
</evidence>
<dbReference type="InterPro" id="IPR036291">
    <property type="entry name" value="NAD(P)-bd_dom_sf"/>
</dbReference>
<comment type="cofactor">
    <cofactor evidence="1">
        <name>NADP(+)</name>
        <dbReference type="ChEBI" id="CHEBI:58349"/>
    </cofactor>
</comment>
<protein>
    <recommendedName>
        <fullName evidence="4">GDP-mannose 4,6-dehydratase</fullName>
        <ecNumber evidence="4">4.2.1.47</ecNumber>
    </recommendedName>
    <alternativeName>
        <fullName evidence="6">GDP-D-mannose dehydratase</fullName>
    </alternativeName>
</protein>
<dbReference type="Gene3D" id="3.90.25.10">
    <property type="entry name" value="UDP-galactose 4-epimerase, domain 1"/>
    <property type="match status" value="1"/>
</dbReference>
<reference evidence="8" key="1">
    <citation type="journal article" date="2021" name="Cell">
        <title>Tracing the genetic footprints of vertebrate landing in non-teleost ray-finned fishes.</title>
        <authorList>
            <person name="Bi X."/>
            <person name="Wang K."/>
            <person name="Yang L."/>
            <person name="Pan H."/>
            <person name="Jiang H."/>
            <person name="Wei Q."/>
            <person name="Fang M."/>
            <person name="Yu H."/>
            <person name="Zhu C."/>
            <person name="Cai Y."/>
            <person name="He Y."/>
            <person name="Gan X."/>
            <person name="Zeng H."/>
            <person name="Yu D."/>
            <person name="Zhu Y."/>
            <person name="Jiang H."/>
            <person name="Qiu Q."/>
            <person name="Yang H."/>
            <person name="Zhang Y.E."/>
            <person name="Wang W."/>
            <person name="Zhu M."/>
            <person name="He S."/>
            <person name="Zhang G."/>
        </authorList>
    </citation>
    <scope>NUCLEOTIDE SEQUENCE</scope>
    <source>
        <strain evidence="8">Pddl_001</strain>
    </source>
</reference>
<evidence type="ECO:0000259" key="7">
    <source>
        <dbReference type="Pfam" id="PF16363"/>
    </source>
</evidence>
<evidence type="ECO:0000313" key="9">
    <source>
        <dbReference type="Proteomes" id="UP001166093"/>
    </source>
</evidence>
<feature type="non-terminal residue" evidence="8">
    <location>
        <position position="1"/>
    </location>
</feature>
<evidence type="ECO:0000313" key="8">
    <source>
        <dbReference type="EMBL" id="MBN3288266.1"/>
    </source>
</evidence>
<proteinExistence type="inferred from homology"/>
<evidence type="ECO:0000256" key="3">
    <source>
        <dbReference type="ARBA" id="ARBA00009263"/>
    </source>
</evidence>
<evidence type="ECO:0000256" key="1">
    <source>
        <dbReference type="ARBA" id="ARBA00001937"/>
    </source>
</evidence>
<gene>
    <name evidence="8" type="primary">Gmd</name>
    <name evidence="8" type="ORF">GTO93_0021055</name>
</gene>
<organism evidence="8 9">
    <name type="scientific">Polyodon spathula</name>
    <name type="common">North American paddlefish</name>
    <name type="synonym">Squalus spathula</name>
    <dbReference type="NCBI Taxonomy" id="7913"/>
    <lineage>
        <taxon>Eukaryota</taxon>
        <taxon>Metazoa</taxon>
        <taxon>Chordata</taxon>
        <taxon>Craniata</taxon>
        <taxon>Vertebrata</taxon>
        <taxon>Euteleostomi</taxon>
        <taxon>Actinopterygii</taxon>
        <taxon>Chondrostei</taxon>
        <taxon>Acipenseriformes</taxon>
        <taxon>Polyodontidae</taxon>
        <taxon>Polyodon</taxon>
    </lineage>
</organism>
<comment type="pathway">
    <text evidence="2">Nucleotide-sugar biosynthesis; GDP-L-fucose biosynthesis via de novo pathway; GDP-L-fucose from GDP-alpha-D-mannose: step 1/2.</text>
</comment>
<evidence type="ECO:0000256" key="5">
    <source>
        <dbReference type="ARBA" id="ARBA00023239"/>
    </source>
</evidence>
<feature type="domain" description="NAD(P)-binding" evidence="7">
    <location>
        <begin position="11"/>
        <end position="328"/>
    </location>
</feature>
<keyword evidence="9" id="KW-1185">Reference proteome</keyword>
<feature type="non-terminal residue" evidence="8">
    <location>
        <position position="334"/>
    </location>
</feature>
<name>A0ABS2YPN8_POLSP</name>
<evidence type="ECO:0000256" key="6">
    <source>
        <dbReference type="ARBA" id="ARBA00031085"/>
    </source>
</evidence>
<sequence length="334" mass="38646">MINCSKMKVALIIGAGGQDGSYLAEFLIEKEYKVHGIIRQSSVHNTQRIDHLLDVVEYHKFDCNQSFGHLLKSIQPDEIYNLAALSFVQTSFDLCKVVFETNTISLLNLLEDIRLINPKIKLYQASTSEMFGSSLPPQCETTPFQPNSPYAISKLSSYWLVKTFREAYKLFAVNGILFNHESPRRAIHFVTKKICNIVAKIHHNICEYIELGNIDAKRDWGHTKDYVQCMWEILQQDEPDDFVVGTGKSHSVREFTEYAFQYIGLKISWKGKHFDEIGIDQNGIIRVKINPKYFRLTEVEHLEADTRKIKNKIGWEPKISFHEMIDDMMAFELK</sequence>
<dbReference type="Gene3D" id="3.40.50.720">
    <property type="entry name" value="NAD(P)-binding Rossmann-like Domain"/>
    <property type="match status" value="1"/>
</dbReference>
<keyword evidence="5" id="KW-0456">Lyase</keyword>
<dbReference type="InterPro" id="IPR006368">
    <property type="entry name" value="GDP_Man_deHydtase"/>
</dbReference>
<dbReference type="EMBL" id="JAAWVQ010174184">
    <property type="protein sequence ID" value="MBN3288266.1"/>
    <property type="molecule type" value="Genomic_DNA"/>
</dbReference>
<comment type="similarity">
    <text evidence="3">Belongs to the NAD(P)-dependent epimerase/dehydratase family. GDP-mannose 4,6-dehydratase subfamily.</text>
</comment>
<evidence type="ECO:0000256" key="4">
    <source>
        <dbReference type="ARBA" id="ARBA00011989"/>
    </source>
</evidence>